<dbReference type="GeneID" id="65118102"/>
<reference evidence="1 2" key="1">
    <citation type="submission" date="2018-11" db="EMBL/GenBank/DDBJ databases">
        <authorList>
            <person name="Ji L."/>
        </authorList>
    </citation>
    <scope>NUCLEOTIDE SEQUENCE [LARGE SCALE GENOMIC DNA]</scope>
</reference>
<dbReference type="RefSeq" id="YP_010100408.1">
    <property type="nucleotide sequence ID" value="NC_055782.1"/>
</dbReference>
<sequence length="139" mass="15768">MVKNKFGKGCFTRTGWTVQCNPFALTSFNSFNDFFKSRPLANVQVFKCNHANFTRLTYKVSKTNLSSRARSSVGYTVLVSHLLNHHFLGVHTVSMRPLLKYCFVLYEYPAHSKSAAAFVEYKVTFPSYSNGISYPSLSL</sequence>
<organism evidence="1 2">
    <name type="scientific">Escherichia phage AnYang</name>
    <dbReference type="NCBI Taxonomy" id="2499909"/>
    <lineage>
        <taxon>Viruses</taxon>
        <taxon>Duplodnaviria</taxon>
        <taxon>Heunggongvirae</taxon>
        <taxon>Uroviricota</taxon>
        <taxon>Caudoviricetes</taxon>
        <taxon>Pantevenvirales</taxon>
        <taxon>Straboviridae</taxon>
        <taxon>Tevenvirinae</taxon>
        <taxon>Dhakavirus</taxon>
        <taxon>Dhakavirus anyang</taxon>
    </lineage>
</organism>
<keyword evidence="2" id="KW-1185">Reference proteome</keyword>
<evidence type="ECO:0000313" key="2">
    <source>
        <dbReference type="Proteomes" id="UP000290498"/>
    </source>
</evidence>
<dbReference type="EMBL" id="MK234886">
    <property type="protein sequence ID" value="QAU03723.1"/>
    <property type="molecule type" value="Genomic_DNA"/>
</dbReference>
<protein>
    <submittedName>
        <fullName evidence="1">Uncharacterized protein</fullName>
    </submittedName>
</protein>
<evidence type="ECO:0000313" key="1">
    <source>
        <dbReference type="EMBL" id="QAU03723.1"/>
    </source>
</evidence>
<name>A0A410T4V7_9CAUD</name>
<dbReference type="Proteomes" id="UP000290498">
    <property type="component" value="Segment"/>
</dbReference>
<accession>A0A410T4V7</accession>
<dbReference type="KEGG" id="vg:65118102"/>
<proteinExistence type="predicted"/>